<dbReference type="EMBL" id="KQ981727">
    <property type="protein sequence ID" value="KYN36734.1"/>
    <property type="molecule type" value="Genomic_DNA"/>
</dbReference>
<evidence type="ECO:0000313" key="2">
    <source>
        <dbReference type="Proteomes" id="UP000078541"/>
    </source>
</evidence>
<keyword evidence="2" id="KW-1185">Reference proteome</keyword>
<sequence length="99" mass="11053">TTTTTMTTTVVTVDRRYIAVLSFPPLIVLVFRLKYTPPGPARPLNDSFVDHASCAKTLTVPNFQFRTNERLNHFHGVITAVNAISAIHLSDHDSRFVVD</sequence>
<feature type="non-terminal residue" evidence="1">
    <location>
        <position position="1"/>
    </location>
</feature>
<gene>
    <name evidence="1" type="ORF">ALC56_08525</name>
</gene>
<name>A0A195F9K7_9HYME</name>
<dbReference type="Proteomes" id="UP000078541">
    <property type="component" value="Unassembled WGS sequence"/>
</dbReference>
<protein>
    <submittedName>
        <fullName evidence="1">Uncharacterized protein</fullName>
    </submittedName>
</protein>
<organism evidence="1 2">
    <name type="scientific">Trachymyrmex septentrionalis</name>
    <dbReference type="NCBI Taxonomy" id="34720"/>
    <lineage>
        <taxon>Eukaryota</taxon>
        <taxon>Metazoa</taxon>
        <taxon>Ecdysozoa</taxon>
        <taxon>Arthropoda</taxon>
        <taxon>Hexapoda</taxon>
        <taxon>Insecta</taxon>
        <taxon>Pterygota</taxon>
        <taxon>Neoptera</taxon>
        <taxon>Endopterygota</taxon>
        <taxon>Hymenoptera</taxon>
        <taxon>Apocrita</taxon>
        <taxon>Aculeata</taxon>
        <taxon>Formicoidea</taxon>
        <taxon>Formicidae</taxon>
        <taxon>Myrmicinae</taxon>
        <taxon>Trachymyrmex</taxon>
    </lineage>
</organism>
<reference evidence="1 2" key="1">
    <citation type="submission" date="2016-03" db="EMBL/GenBank/DDBJ databases">
        <title>Trachymyrmex septentrionalis WGS genome.</title>
        <authorList>
            <person name="Nygaard S."/>
            <person name="Hu H."/>
            <person name="Boomsma J."/>
            <person name="Zhang G."/>
        </authorList>
    </citation>
    <scope>NUCLEOTIDE SEQUENCE [LARGE SCALE GENOMIC DNA]</scope>
    <source>
        <strain evidence="1">Tsep2-gDNA-1</strain>
        <tissue evidence="1">Whole body</tissue>
    </source>
</reference>
<dbReference type="AlphaFoldDB" id="A0A195F9K7"/>
<accession>A0A195F9K7</accession>
<proteinExistence type="predicted"/>
<evidence type="ECO:0000313" key="1">
    <source>
        <dbReference type="EMBL" id="KYN36734.1"/>
    </source>
</evidence>